<dbReference type="PANTHER" id="PTHR11550:SF40">
    <property type="entry name" value="CTP SYNTHASE"/>
    <property type="match status" value="1"/>
</dbReference>
<dbReference type="AlphaFoldDB" id="A0A9R1VEU9"/>
<dbReference type="InterPro" id="IPR027417">
    <property type="entry name" value="P-loop_NTPase"/>
</dbReference>
<dbReference type="InterPro" id="IPR004468">
    <property type="entry name" value="CTP_synthase"/>
</dbReference>
<dbReference type="EMBL" id="NBSK02000005">
    <property type="protein sequence ID" value="KAJ0203475.1"/>
    <property type="molecule type" value="Genomic_DNA"/>
</dbReference>
<feature type="domain" description="CTP synthase N-terminal" evidence="1">
    <location>
        <begin position="10"/>
        <end position="38"/>
    </location>
</feature>
<name>A0A9R1VEU9_LACSA</name>
<dbReference type="GO" id="GO:0006221">
    <property type="term" value="P:pyrimidine nucleotide biosynthetic process"/>
    <property type="evidence" value="ECO:0007669"/>
    <property type="project" value="InterPro"/>
</dbReference>
<dbReference type="PANTHER" id="PTHR11550">
    <property type="entry name" value="CTP SYNTHASE"/>
    <property type="match status" value="1"/>
</dbReference>
<comment type="caution">
    <text evidence="2">The sequence shown here is derived from an EMBL/GenBank/DDBJ whole genome shotgun (WGS) entry which is preliminary data.</text>
</comment>
<dbReference type="Gene3D" id="3.40.50.300">
    <property type="entry name" value="P-loop containing nucleotide triphosphate hydrolases"/>
    <property type="match status" value="1"/>
</dbReference>
<evidence type="ECO:0000313" key="2">
    <source>
        <dbReference type="EMBL" id="KAJ0203475.1"/>
    </source>
</evidence>
<protein>
    <recommendedName>
        <fullName evidence="1">CTP synthase N-terminal domain-containing protein</fullName>
    </recommendedName>
</protein>
<dbReference type="Pfam" id="PF06418">
    <property type="entry name" value="CTP_synth_N"/>
    <property type="match status" value="1"/>
</dbReference>
<evidence type="ECO:0000313" key="3">
    <source>
        <dbReference type="Proteomes" id="UP000235145"/>
    </source>
</evidence>
<dbReference type="InterPro" id="IPR017456">
    <property type="entry name" value="CTP_synthase_N"/>
</dbReference>
<reference evidence="2 3" key="1">
    <citation type="journal article" date="2017" name="Nat. Commun.">
        <title>Genome assembly with in vitro proximity ligation data and whole-genome triplication in lettuce.</title>
        <authorList>
            <person name="Reyes-Chin-Wo S."/>
            <person name="Wang Z."/>
            <person name="Yang X."/>
            <person name="Kozik A."/>
            <person name="Arikit S."/>
            <person name="Song C."/>
            <person name="Xia L."/>
            <person name="Froenicke L."/>
            <person name="Lavelle D.O."/>
            <person name="Truco M.J."/>
            <person name="Xia R."/>
            <person name="Zhu S."/>
            <person name="Xu C."/>
            <person name="Xu H."/>
            <person name="Xu X."/>
            <person name="Cox K."/>
            <person name="Korf I."/>
            <person name="Meyers B.C."/>
            <person name="Michelmore R.W."/>
        </authorList>
    </citation>
    <scope>NUCLEOTIDE SEQUENCE [LARGE SCALE GENOMIC DNA]</scope>
    <source>
        <strain evidence="3">cv. Salinas</strain>
        <tissue evidence="2">Seedlings</tissue>
    </source>
</reference>
<accession>A0A9R1VEU9</accession>
<organism evidence="2 3">
    <name type="scientific">Lactuca sativa</name>
    <name type="common">Garden lettuce</name>
    <dbReference type="NCBI Taxonomy" id="4236"/>
    <lineage>
        <taxon>Eukaryota</taxon>
        <taxon>Viridiplantae</taxon>
        <taxon>Streptophyta</taxon>
        <taxon>Embryophyta</taxon>
        <taxon>Tracheophyta</taxon>
        <taxon>Spermatophyta</taxon>
        <taxon>Magnoliopsida</taxon>
        <taxon>eudicotyledons</taxon>
        <taxon>Gunneridae</taxon>
        <taxon>Pentapetalae</taxon>
        <taxon>asterids</taxon>
        <taxon>campanulids</taxon>
        <taxon>Asterales</taxon>
        <taxon>Asteraceae</taxon>
        <taxon>Cichorioideae</taxon>
        <taxon>Cichorieae</taxon>
        <taxon>Lactucinae</taxon>
        <taxon>Lactuca</taxon>
    </lineage>
</organism>
<proteinExistence type="predicted"/>
<dbReference type="SUPFAM" id="SSF52540">
    <property type="entry name" value="P-loop containing nucleoside triphosphate hydrolases"/>
    <property type="match status" value="1"/>
</dbReference>
<gene>
    <name evidence="2" type="ORF">LSAT_V11C500291870</name>
</gene>
<evidence type="ECO:0000259" key="1">
    <source>
        <dbReference type="Pfam" id="PF06418"/>
    </source>
</evidence>
<keyword evidence="3" id="KW-1185">Reference proteome</keyword>
<dbReference type="Proteomes" id="UP000235145">
    <property type="component" value="Unassembled WGS sequence"/>
</dbReference>
<dbReference type="GO" id="GO:0003883">
    <property type="term" value="F:CTP synthase activity"/>
    <property type="evidence" value="ECO:0007669"/>
    <property type="project" value="InterPro"/>
</dbReference>
<sequence>MIIRLFFFLQKTKPTHHSVRELRDLGLTPHFLACRSTQIAMVGKYVGLTDSYLFVFKVDEDDYYHWRLKKGNVLKFSHDSVATKSQLAQ</sequence>